<dbReference type="InterPro" id="IPR015991">
    <property type="entry name" value="TatD/YcfH-like"/>
</dbReference>
<organism evidence="5 6">
    <name type="scientific">Parabacteroides chinchillae</name>
    <dbReference type="NCBI Taxonomy" id="871327"/>
    <lineage>
        <taxon>Bacteria</taxon>
        <taxon>Pseudomonadati</taxon>
        <taxon>Bacteroidota</taxon>
        <taxon>Bacteroidia</taxon>
        <taxon>Bacteroidales</taxon>
        <taxon>Tannerellaceae</taxon>
        <taxon>Parabacteroides</taxon>
    </lineage>
</organism>
<dbReference type="FunFam" id="3.20.20.140:FF:000005">
    <property type="entry name" value="TatD family hydrolase"/>
    <property type="match status" value="1"/>
</dbReference>
<dbReference type="PANTHER" id="PTHR46124">
    <property type="entry name" value="D-AMINOACYL-TRNA DEACYLASE"/>
    <property type="match status" value="1"/>
</dbReference>
<evidence type="ECO:0000256" key="3">
    <source>
        <dbReference type="ARBA" id="ARBA00022801"/>
    </source>
</evidence>
<dbReference type="GO" id="GO:0046872">
    <property type="term" value="F:metal ion binding"/>
    <property type="evidence" value="ECO:0007669"/>
    <property type="project" value="UniProtKB-KW"/>
</dbReference>
<proteinExistence type="inferred from homology"/>
<feature type="binding site" evidence="4">
    <location>
        <position position="7"/>
    </location>
    <ligand>
        <name>a divalent metal cation</name>
        <dbReference type="ChEBI" id="CHEBI:60240"/>
        <label>1</label>
    </ligand>
</feature>
<feature type="binding site" evidence="4">
    <location>
        <position position="155"/>
    </location>
    <ligand>
        <name>a divalent metal cation</name>
        <dbReference type="ChEBI" id="CHEBI:60240"/>
        <label>2</label>
    </ligand>
</feature>
<comment type="caution">
    <text evidence="5">The sequence shown here is derived from an EMBL/GenBank/DDBJ whole genome shotgun (WGS) entry which is preliminary data.</text>
</comment>
<dbReference type="InterPro" id="IPR018228">
    <property type="entry name" value="DNase_TatD-rel_CS"/>
</dbReference>
<evidence type="ECO:0000256" key="4">
    <source>
        <dbReference type="PIRSR" id="PIRSR005902-1"/>
    </source>
</evidence>
<gene>
    <name evidence="5" type="ORF">SAMN05444001_10352</name>
</gene>
<dbReference type="Proteomes" id="UP000236725">
    <property type="component" value="Unassembled WGS sequence"/>
</dbReference>
<keyword evidence="2 4" id="KW-0479">Metal-binding</keyword>
<dbReference type="EMBL" id="FNVS01000003">
    <property type="protein sequence ID" value="SEF59435.1"/>
    <property type="molecule type" value="Genomic_DNA"/>
</dbReference>
<keyword evidence="3" id="KW-0378">Hydrolase</keyword>
<keyword evidence="6" id="KW-1185">Reference proteome</keyword>
<name>A0A8G2BUN5_9BACT</name>
<dbReference type="SUPFAM" id="SSF51556">
    <property type="entry name" value="Metallo-dependent hydrolases"/>
    <property type="match status" value="1"/>
</dbReference>
<dbReference type="InterPro" id="IPR001130">
    <property type="entry name" value="TatD-like"/>
</dbReference>
<evidence type="ECO:0000256" key="1">
    <source>
        <dbReference type="ARBA" id="ARBA00009275"/>
    </source>
</evidence>
<feature type="binding site" evidence="4">
    <location>
        <position position="9"/>
    </location>
    <ligand>
        <name>a divalent metal cation</name>
        <dbReference type="ChEBI" id="CHEBI:60240"/>
        <label>1</label>
    </ligand>
</feature>
<dbReference type="GO" id="GO:0016788">
    <property type="term" value="F:hydrolase activity, acting on ester bonds"/>
    <property type="evidence" value="ECO:0007669"/>
    <property type="project" value="InterPro"/>
</dbReference>
<feature type="binding site" evidence="4">
    <location>
        <position position="94"/>
    </location>
    <ligand>
        <name>a divalent metal cation</name>
        <dbReference type="ChEBI" id="CHEBI:60240"/>
        <label>1</label>
    </ligand>
</feature>
<feature type="binding site" evidence="4">
    <location>
        <position position="205"/>
    </location>
    <ligand>
        <name>a divalent metal cation</name>
        <dbReference type="ChEBI" id="CHEBI:60240"/>
        <label>1</label>
    </ligand>
</feature>
<dbReference type="InterPro" id="IPR032466">
    <property type="entry name" value="Metal_Hydrolase"/>
</dbReference>
<dbReference type="Pfam" id="PF01026">
    <property type="entry name" value="TatD_DNase"/>
    <property type="match status" value="1"/>
</dbReference>
<dbReference type="PANTHER" id="PTHR46124:SF4">
    <property type="entry name" value="HYDROLASE TATD"/>
    <property type="match status" value="1"/>
</dbReference>
<accession>A0A8G2BUN5</accession>
<evidence type="ECO:0000313" key="5">
    <source>
        <dbReference type="EMBL" id="SEF59435.1"/>
    </source>
</evidence>
<dbReference type="GO" id="GO:0004536">
    <property type="term" value="F:DNA nuclease activity"/>
    <property type="evidence" value="ECO:0007669"/>
    <property type="project" value="InterPro"/>
</dbReference>
<comment type="similarity">
    <text evidence="1">Belongs to the metallo-dependent hydrolases superfamily. TatD-type hydrolase family.</text>
</comment>
<reference evidence="5 6" key="1">
    <citation type="submission" date="2016-10" db="EMBL/GenBank/DDBJ databases">
        <authorList>
            <person name="Varghese N."/>
            <person name="Submissions S."/>
        </authorList>
    </citation>
    <scope>NUCLEOTIDE SEQUENCE [LARGE SCALE GENOMIC DNA]</scope>
    <source>
        <strain evidence="5 6">DSM 29073</strain>
    </source>
</reference>
<protein>
    <submittedName>
        <fullName evidence="5">TatD DNase family protein</fullName>
    </submittedName>
</protein>
<evidence type="ECO:0000313" key="6">
    <source>
        <dbReference type="Proteomes" id="UP000236725"/>
    </source>
</evidence>
<dbReference type="AlphaFoldDB" id="A0A8G2BUN5"/>
<dbReference type="Gene3D" id="3.20.20.140">
    <property type="entry name" value="Metal-dependent hydrolases"/>
    <property type="match status" value="1"/>
</dbReference>
<dbReference type="NCBIfam" id="TIGR00010">
    <property type="entry name" value="YchF/TatD family DNA exonuclease"/>
    <property type="match status" value="1"/>
</dbReference>
<dbReference type="RefSeq" id="WP_103982562.1">
    <property type="nucleotide sequence ID" value="NZ_FNVS01000003.1"/>
</dbReference>
<sequence>MKIIDTHNHLYLDDFDPEQDTLVKAAQDSGIDTLLLPNVDLTTIDRMHGLCDKYPDFAFPMMGLHPTSVDENYIDALKKTESYLGKRSYCAIGEIGIDLYWDKTYLNEQKIVFEEQLRWSLDLNLPVAIHTREAFQEVFDCIHKVGADKLRGVFHSFTGNDKELEEIKRLPNFMIGINGVITFKNAKLADTIKQTSIHHIVLETDAPYLAPVPYRGKRNEPAYIWKTAEKVAETYNISINEVVLTTRKNALELFKSVDKLI</sequence>
<dbReference type="CDD" id="cd01310">
    <property type="entry name" value="TatD_DNAse"/>
    <property type="match status" value="1"/>
</dbReference>
<feature type="binding site" evidence="4">
    <location>
        <position position="130"/>
    </location>
    <ligand>
        <name>a divalent metal cation</name>
        <dbReference type="ChEBI" id="CHEBI:60240"/>
        <label>2</label>
    </ligand>
</feature>
<dbReference type="GO" id="GO:0005829">
    <property type="term" value="C:cytosol"/>
    <property type="evidence" value="ECO:0007669"/>
    <property type="project" value="TreeGrafter"/>
</dbReference>
<evidence type="ECO:0000256" key="2">
    <source>
        <dbReference type="ARBA" id="ARBA00022723"/>
    </source>
</evidence>
<dbReference type="PROSITE" id="PS01091">
    <property type="entry name" value="TATD_3"/>
    <property type="match status" value="1"/>
</dbReference>
<dbReference type="PIRSF" id="PIRSF005902">
    <property type="entry name" value="DNase_TatD"/>
    <property type="match status" value="1"/>
</dbReference>